<dbReference type="Gene3D" id="3.55.50.30">
    <property type="match status" value="1"/>
</dbReference>
<evidence type="ECO:0000259" key="3">
    <source>
        <dbReference type="Pfam" id="PF16344"/>
    </source>
</evidence>
<dbReference type="PANTHER" id="PTHR30273">
    <property type="entry name" value="PERIPLASMIC SIGNAL SENSOR AND SIGMA FACTOR ACTIVATOR FECR-RELATED"/>
    <property type="match status" value="1"/>
</dbReference>
<dbReference type="EMBL" id="LSFL01000031">
    <property type="protein sequence ID" value="OBY65232.1"/>
    <property type="molecule type" value="Genomic_DNA"/>
</dbReference>
<gene>
    <name evidence="4" type="ORF">LPB301_08990</name>
</gene>
<evidence type="ECO:0000259" key="2">
    <source>
        <dbReference type="Pfam" id="PF04773"/>
    </source>
</evidence>
<dbReference type="InterPro" id="IPR006860">
    <property type="entry name" value="FecR"/>
</dbReference>
<evidence type="ECO:0000256" key="1">
    <source>
        <dbReference type="SAM" id="Phobius"/>
    </source>
</evidence>
<name>A0A1B8U075_9FLAO</name>
<dbReference type="OrthoDB" id="704021at2"/>
<dbReference type="AlphaFoldDB" id="A0A1B8U075"/>
<dbReference type="Pfam" id="PF04773">
    <property type="entry name" value="FecR"/>
    <property type="match status" value="1"/>
</dbReference>
<proteinExistence type="predicted"/>
<sequence length="304" mass="35040">MTEKEFKNLLDKFLKGTITKEEEALLISLEEKAIRETKKELFLNDKEKKEVKNEIFKGVKKQIKPNNYVRFAIAASVTLLLGLVSVFFFNQNNNSEIVTFANTSNQIKTVFLEDGSKVILNKNSSFSYINTYNNTRHLELNGEAFFKITRNKKKPFIVKTQNIKTKVLGTSFNVLNNDSIVSVTVATGLVEVSDTHNAVLLKPNQQTNYKIASKAFTTNNKSHLFFTTWFKKIYNLENVSMNDIADFLEYNYKTKMVFTNTDFKKIKMSITIKKGEDIKSIINKINYITDLQLTLKENNMIEIK</sequence>
<keyword evidence="1" id="KW-0812">Transmembrane</keyword>
<feature type="domain" description="Protein FecR C-terminal" evidence="3">
    <location>
        <begin position="234"/>
        <end position="301"/>
    </location>
</feature>
<protein>
    <submittedName>
        <fullName evidence="4">Uncharacterized protein</fullName>
    </submittedName>
</protein>
<keyword evidence="1" id="KW-1133">Transmembrane helix</keyword>
<accession>A0A1B8U075</accession>
<feature type="transmembrane region" description="Helical" evidence="1">
    <location>
        <begin position="68"/>
        <end position="89"/>
    </location>
</feature>
<dbReference type="InterPro" id="IPR012373">
    <property type="entry name" value="Ferrdict_sens_TM"/>
</dbReference>
<dbReference type="KEGG" id="prn:BW723_12785"/>
<organism evidence="4 5">
    <name type="scientific">Polaribacter reichenbachii</name>
    <dbReference type="NCBI Taxonomy" id="996801"/>
    <lineage>
        <taxon>Bacteria</taxon>
        <taxon>Pseudomonadati</taxon>
        <taxon>Bacteroidota</taxon>
        <taxon>Flavobacteriia</taxon>
        <taxon>Flavobacteriales</taxon>
        <taxon>Flavobacteriaceae</taxon>
    </lineage>
</organism>
<keyword evidence="5" id="KW-1185">Reference proteome</keyword>
<dbReference type="Pfam" id="PF16344">
    <property type="entry name" value="FecR_C"/>
    <property type="match status" value="1"/>
</dbReference>
<dbReference type="InterPro" id="IPR032508">
    <property type="entry name" value="FecR_C"/>
</dbReference>
<comment type="caution">
    <text evidence="4">The sequence shown here is derived from an EMBL/GenBank/DDBJ whole genome shotgun (WGS) entry which is preliminary data.</text>
</comment>
<keyword evidence="1" id="KW-0472">Membrane</keyword>
<dbReference type="GO" id="GO:0016989">
    <property type="term" value="F:sigma factor antagonist activity"/>
    <property type="evidence" value="ECO:0007669"/>
    <property type="project" value="TreeGrafter"/>
</dbReference>
<evidence type="ECO:0000313" key="4">
    <source>
        <dbReference type="EMBL" id="OBY65232.1"/>
    </source>
</evidence>
<reference evidence="5" key="1">
    <citation type="submission" date="2016-02" db="EMBL/GenBank/DDBJ databases">
        <title>Paenibacillus sp. LPB0068, isolated from Crassostrea gigas.</title>
        <authorList>
            <person name="Shin S.-K."/>
            <person name="Yi H."/>
        </authorList>
    </citation>
    <scope>NUCLEOTIDE SEQUENCE [LARGE SCALE GENOMIC DNA]</scope>
    <source>
        <strain evidence="5">KCTC 23969</strain>
    </source>
</reference>
<dbReference type="STRING" id="996801.BW723_12785"/>
<dbReference type="RefSeq" id="WP_068360400.1">
    <property type="nucleotide sequence ID" value="NZ_CP019337.1"/>
</dbReference>
<feature type="domain" description="FecR protein" evidence="2">
    <location>
        <begin position="104"/>
        <end position="191"/>
    </location>
</feature>
<dbReference type="Proteomes" id="UP000092612">
    <property type="component" value="Unassembled WGS sequence"/>
</dbReference>
<dbReference type="Gene3D" id="2.60.120.1440">
    <property type="match status" value="1"/>
</dbReference>
<dbReference type="PANTHER" id="PTHR30273:SF2">
    <property type="entry name" value="PROTEIN FECR"/>
    <property type="match status" value="1"/>
</dbReference>
<evidence type="ECO:0000313" key="5">
    <source>
        <dbReference type="Proteomes" id="UP000092612"/>
    </source>
</evidence>